<feature type="signal peptide" evidence="7">
    <location>
        <begin position="1"/>
        <end position="20"/>
    </location>
</feature>
<keyword evidence="3" id="KW-0165">Cleavage on pair of basic residues</keyword>
<evidence type="ECO:0000259" key="8">
    <source>
        <dbReference type="SMART" id="SM00078"/>
    </source>
</evidence>
<dbReference type="Proteomes" id="UP001307889">
    <property type="component" value="Chromosome 2"/>
</dbReference>
<feature type="domain" description="Insulin-like" evidence="8">
    <location>
        <begin position="37"/>
        <end position="170"/>
    </location>
</feature>
<evidence type="ECO:0000256" key="1">
    <source>
        <dbReference type="ARBA" id="ARBA00009034"/>
    </source>
</evidence>
<evidence type="ECO:0000256" key="3">
    <source>
        <dbReference type="ARBA" id="ARBA00022685"/>
    </source>
</evidence>
<keyword evidence="4 7" id="KW-0732">Signal</keyword>
<gene>
    <name evidence="9" type="ORF">NTJ_03676</name>
</gene>
<sequence>MVPRIHLACAVLTLSVTVSSTYLPYGLLEQTSKRSTQKYCGNEINEALKMICHSVYNTMFARKRNGDFSGFITSSHIERPDFIDHQYRLPNTMGEEDSFVPLARRKELTIKPEDLDSLVAAVQHLRYPFASKATSLTMLPQTDNFIRRKRGVHDECCKKSCSLNELASYCGSN</sequence>
<dbReference type="PROSITE" id="PS00262">
    <property type="entry name" value="INSULIN"/>
    <property type="match status" value="1"/>
</dbReference>
<keyword evidence="5" id="KW-1015">Disulfide bond</keyword>
<dbReference type="InterPro" id="IPR022353">
    <property type="entry name" value="Insulin_CS"/>
</dbReference>
<evidence type="ECO:0000256" key="2">
    <source>
        <dbReference type="ARBA" id="ARBA00011207"/>
    </source>
</evidence>
<dbReference type="PRINTS" id="PR00276">
    <property type="entry name" value="INSULINFAMLY"/>
</dbReference>
<keyword evidence="10" id="KW-1185">Reference proteome</keyword>
<dbReference type="EMBL" id="AP028910">
    <property type="protein sequence ID" value="BES90868.1"/>
    <property type="molecule type" value="Genomic_DNA"/>
</dbReference>
<comment type="subcellular location">
    <subcellularLocation>
        <location evidence="6">Secreted</location>
    </subcellularLocation>
</comment>
<reference evidence="9 10" key="1">
    <citation type="submission" date="2023-09" db="EMBL/GenBank/DDBJ databases">
        <title>Nesidiocoris tenuis whole genome shotgun sequence.</title>
        <authorList>
            <person name="Shibata T."/>
            <person name="Shimoda M."/>
            <person name="Kobayashi T."/>
            <person name="Uehara T."/>
        </authorList>
    </citation>
    <scope>NUCLEOTIDE SEQUENCE [LARGE SCALE GENOMIC DNA]</scope>
    <source>
        <strain evidence="9 10">Japan</strain>
    </source>
</reference>
<dbReference type="InterPro" id="IPR022352">
    <property type="entry name" value="Ins/IGF/rlx"/>
</dbReference>
<protein>
    <submittedName>
        <fullName evidence="9">Insulin/IGF/Relaxin family</fullName>
    </submittedName>
</protein>
<name>A0ABN7AF20_9HEMI</name>
<evidence type="ECO:0000313" key="10">
    <source>
        <dbReference type="Proteomes" id="UP001307889"/>
    </source>
</evidence>
<dbReference type="CDD" id="cd04366">
    <property type="entry name" value="IlGF_insulin_bombyxin_like"/>
    <property type="match status" value="1"/>
</dbReference>
<evidence type="ECO:0000256" key="5">
    <source>
        <dbReference type="ARBA" id="ARBA00023157"/>
    </source>
</evidence>
<dbReference type="Gene3D" id="1.10.100.10">
    <property type="entry name" value="Insulin-like"/>
    <property type="match status" value="1"/>
</dbReference>
<proteinExistence type="inferred from homology"/>
<dbReference type="SUPFAM" id="SSF56994">
    <property type="entry name" value="Insulin-like"/>
    <property type="match status" value="1"/>
</dbReference>
<accession>A0ABN7AF20</accession>
<keyword evidence="6" id="KW-0964">Secreted</keyword>
<dbReference type="Pfam" id="PF00049">
    <property type="entry name" value="Insulin"/>
    <property type="match status" value="1"/>
</dbReference>
<feature type="chain" id="PRO_5045901294" evidence="7">
    <location>
        <begin position="21"/>
        <end position="173"/>
    </location>
</feature>
<dbReference type="PANTHER" id="PTHR13647:SF4">
    <property type="entry name" value="INSULIN-LIKE PEPTIDE 1-RELATED"/>
    <property type="match status" value="1"/>
</dbReference>
<dbReference type="InterPro" id="IPR036438">
    <property type="entry name" value="Insulin-like_sf"/>
</dbReference>
<comment type="subunit">
    <text evidence="2">Heterodimer of a B chain and an A chain linked by two disulfide bonds.</text>
</comment>
<evidence type="ECO:0000256" key="7">
    <source>
        <dbReference type="SAM" id="SignalP"/>
    </source>
</evidence>
<dbReference type="PANTHER" id="PTHR13647">
    <property type="entry name" value="INSULIN-LIKE PEPTIDE 2-RELATED"/>
    <property type="match status" value="1"/>
</dbReference>
<evidence type="ECO:0000256" key="6">
    <source>
        <dbReference type="RuleBase" id="RU000406"/>
    </source>
</evidence>
<comment type="similarity">
    <text evidence="1 6">Belongs to the insulin family.</text>
</comment>
<dbReference type="InterPro" id="IPR016179">
    <property type="entry name" value="Insulin-like"/>
</dbReference>
<dbReference type="SMART" id="SM00078">
    <property type="entry name" value="IlGF"/>
    <property type="match status" value="1"/>
</dbReference>
<evidence type="ECO:0000313" key="9">
    <source>
        <dbReference type="EMBL" id="BES90868.1"/>
    </source>
</evidence>
<organism evidence="9 10">
    <name type="scientific">Nesidiocoris tenuis</name>
    <dbReference type="NCBI Taxonomy" id="355587"/>
    <lineage>
        <taxon>Eukaryota</taxon>
        <taxon>Metazoa</taxon>
        <taxon>Ecdysozoa</taxon>
        <taxon>Arthropoda</taxon>
        <taxon>Hexapoda</taxon>
        <taxon>Insecta</taxon>
        <taxon>Pterygota</taxon>
        <taxon>Neoptera</taxon>
        <taxon>Paraneoptera</taxon>
        <taxon>Hemiptera</taxon>
        <taxon>Heteroptera</taxon>
        <taxon>Panheteroptera</taxon>
        <taxon>Cimicomorpha</taxon>
        <taxon>Miridae</taxon>
        <taxon>Dicyphina</taxon>
        <taxon>Nesidiocoris</taxon>
    </lineage>
</organism>
<evidence type="ECO:0000256" key="4">
    <source>
        <dbReference type="ARBA" id="ARBA00022729"/>
    </source>
</evidence>